<dbReference type="InterPro" id="IPR013320">
    <property type="entry name" value="ConA-like_dom_sf"/>
</dbReference>
<dbReference type="InParanoid" id="H6BT46"/>
<comment type="similarity">
    <text evidence="1 2">Belongs to the glycosyl hydrolase 12 (cellulase H) family.</text>
</comment>
<dbReference type="AlphaFoldDB" id="H6BT46"/>
<dbReference type="SUPFAM" id="SSF49899">
    <property type="entry name" value="Concanavalin A-like lectins/glucanases"/>
    <property type="match status" value="1"/>
</dbReference>
<keyword evidence="6" id="KW-1185">Reference proteome</keyword>
<evidence type="ECO:0000313" key="6">
    <source>
        <dbReference type="Proteomes" id="UP000007304"/>
    </source>
</evidence>
<dbReference type="OMA" id="VCLKVDN"/>
<feature type="transmembrane region" description="Helical" evidence="3">
    <location>
        <begin position="308"/>
        <end position="333"/>
    </location>
</feature>
<evidence type="ECO:0000256" key="1">
    <source>
        <dbReference type="ARBA" id="ARBA00005519"/>
    </source>
</evidence>
<dbReference type="PANTHER" id="PTHR34002">
    <property type="entry name" value="BLR1656 PROTEIN"/>
    <property type="match status" value="1"/>
</dbReference>
<evidence type="ECO:0000256" key="4">
    <source>
        <dbReference type="SAM" id="SignalP"/>
    </source>
</evidence>
<dbReference type="STRING" id="858893.H6BT46"/>
<keyword evidence="2" id="KW-0624">Polysaccharide degradation</keyword>
<dbReference type="Gene3D" id="2.60.120.180">
    <property type="match status" value="1"/>
</dbReference>
<keyword evidence="4" id="KW-0732">Signal</keyword>
<keyword evidence="2" id="KW-0378">Hydrolase</keyword>
<dbReference type="Pfam" id="PF01670">
    <property type="entry name" value="Glyco_hydro_12"/>
    <property type="match status" value="1"/>
</dbReference>
<evidence type="ECO:0008006" key="7">
    <source>
        <dbReference type="Google" id="ProtNLM"/>
    </source>
</evidence>
<feature type="chain" id="PRO_5003602907" description="Endoglucanase" evidence="4">
    <location>
        <begin position="24"/>
        <end position="337"/>
    </location>
</feature>
<dbReference type="Proteomes" id="UP000007304">
    <property type="component" value="Unassembled WGS sequence"/>
</dbReference>
<protein>
    <recommendedName>
        <fullName evidence="7">Endoglucanase</fullName>
    </recommendedName>
</protein>
<dbReference type="EMBL" id="JH226131">
    <property type="protein sequence ID" value="EHY54296.1"/>
    <property type="molecule type" value="Genomic_DNA"/>
</dbReference>
<sequence>MKRISSTWLGLAAISCLILTVTADSVTKCGNSGDSSYYNSTTLPYVFYNNPWGNDGSGYSCITVKNNGTAFDATWRWTNNSDKVHAYPHFKLDSSLYPLSIKELAAIDFQGTWAVNVSSAINDTAQERLQALDDDDVQYNVALDMFLDATASQATSDLPQYEIMVWLSYSYDVYPVGIDSSSPDKDQFVVGDTRFFLFHGTNDQNQTVFSWLAETNLTTTGNASSTDFSPLVHYLWQFDFMPADLYLGTVQFGTETYHASPDEVLFRATNYSLGLSRNESQDLAELNKVDAVSVPSQVPTMERFKSGAAAAAAVGTMNCLLLICVWAAGFVLLDGIW</sequence>
<gene>
    <name evidence="5" type="ORF">HMPREF1120_02466</name>
</gene>
<keyword evidence="2" id="KW-0119">Carbohydrate metabolism</keyword>
<dbReference type="InterPro" id="IPR002594">
    <property type="entry name" value="GH12"/>
</dbReference>
<keyword evidence="3" id="KW-0472">Membrane</keyword>
<dbReference type="GeneID" id="20307105"/>
<evidence type="ECO:0000256" key="3">
    <source>
        <dbReference type="SAM" id="Phobius"/>
    </source>
</evidence>
<dbReference type="InterPro" id="IPR013319">
    <property type="entry name" value="GH11/12"/>
</dbReference>
<dbReference type="OrthoDB" id="89349at2759"/>
<dbReference type="RefSeq" id="XP_009154757.1">
    <property type="nucleotide sequence ID" value="XM_009156509.1"/>
</dbReference>
<accession>H6BT46</accession>
<dbReference type="eggNOG" id="ENOG502SRGF">
    <property type="taxonomic scope" value="Eukaryota"/>
</dbReference>
<keyword evidence="2" id="KW-0326">Glycosidase</keyword>
<keyword evidence="3" id="KW-1133">Transmembrane helix</keyword>
<feature type="signal peptide" evidence="4">
    <location>
        <begin position="1"/>
        <end position="23"/>
    </location>
</feature>
<dbReference type="VEuPathDB" id="FungiDB:HMPREF1120_02466"/>
<keyword evidence="3" id="KW-0812">Transmembrane</keyword>
<dbReference type="GO" id="GO:0000272">
    <property type="term" value="P:polysaccharide catabolic process"/>
    <property type="evidence" value="ECO:0007669"/>
    <property type="project" value="UniProtKB-KW"/>
</dbReference>
<name>H6BT46_EXODN</name>
<dbReference type="GO" id="GO:0008810">
    <property type="term" value="F:cellulase activity"/>
    <property type="evidence" value="ECO:0007669"/>
    <property type="project" value="InterPro"/>
</dbReference>
<evidence type="ECO:0000256" key="2">
    <source>
        <dbReference type="RuleBase" id="RU361163"/>
    </source>
</evidence>
<dbReference type="PANTHER" id="PTHR34002:SF11">
    <property type="entry name" value="CONCANAVALIN A-LIKE LECTIN_GLUCANASE"/>
    <property type="match status" value="1"/>
</dbReference>
<dbReference type="HOGENOM" id="CLU_065183_0_0_1"/>
<reference evidence="5" key="1">
    <citation type="submission" date="2011-07" db="EMBL/GenBank/DDBJ databases">
        <title>The Genome Sequence of Exophiala (Wangiella) dermatitidis NIH/UT8656.</title>
        <authorList>
            <consortium name="The Broad Institute Genome Sequencing Platform"/>
            <person name="Cuomo C."/>
            <person name="Wang Z."/>
            <person name="Hunicke-Smith S."/>
            <person name="Szanislo P.J."/>
            <person name="Earl A."/>
            <person name="Young S.K."/>
            <person name="Zeng Q."/>
            <person name="Gargeya S."/>
            <person name="Fitzgerald M."/>
            <person name="Haas B."/>
            <person name="Abouelleil A."/>
            <person name="Alvarado L."/>
            <person name="Arachchi H.M."/>
            <person name="Berlin A."/>
            <person name="Brown A."/>
            <person name="Chapman S.B."/>
            <person name="Chen Z."/>
            <person name="Dunbar C."/>
            <person name="Freedman E."/>
            <person name="Gearin G."/>
            <person name="Gellesch M."/>
            <person name="Goldberg J."/>
            <person name="Griggs A."/>
            <person name="Gujja S."/>
            <person name="Heiman D."/>
            <person name="Howarth C."/>
            <person name="Larson L."/>
            <person name="Lui A."/>
            <person name="MacDonald P.J.P."/>
            <person name="Montmayeur A."/>
            <person name="Murphy C."/>
            <person name="Neiman D."/>
            <person name="Pearson M."/>
            <person name="Priest M."/>
            <person name="Roberts A."/>
            <person name="Saif S."/>
            <person name="Shea T."/>
            <person name="Shenoy N."/>
            <person name="Sisk P."/>
            <person name="Stolte C."/>
            <person name="Sykes S."/>
            <person name="Wortman J."/>
            <person name="Nusbaum C."/>
            <person name="Birren B."/>
        </authorList>
    </citation>
    <scope>NUCLEOTIDE SEQUENCE</scope>
    <source>
        <strain evidence="5">NIH/UT8656</strain>
    </source>
</reference>
<dbReference type="PROSITE" id="PS51257">
    <property type="entry name" value="PROKAR_LIPOPROTEIN"/>
    <property type="match status" value="1"/>
</dbReference>
<organism evidence="5 6">
    <name type="scientific">Exophiala dermatitidis (strain ATCC 34100 / CBS 525.76 / NIH/UT8656)</name>
    <name type="common">Black yeast</name>
    <name type="synonym">Wangiella dermatitidis</name>
    <dbReference type="NCBI Taxonomy" id="858893"/>
    <lineage>
        <taxon>Eukaryota</taxon>
        <taxon>Fungi</taxon>
        <taxon>Dikarya</taxon>
        <taxon>Ascomycota</taxon>
        <taxon>Pezizomycotina</taxon>
        <taxon>Eurotiomycetes</taxon>
        <taxon>Chaetothyriomycetidae</taxon>
        <taxon>Chaetothyriales</taxon>
        <taxon>Herpotrichiellaceae</taxon>
        <taxon>Exophiala</taxon>
    </lineage>
</organism>
<evidence type="ECO:0000313" key="5">
    <source>
        <dbReference type="EMBL" id="EHY54296.1"/>
    </source>
</evidence>
<proteinExistence type="inferred from homology"/>